<dbReference type="Proteomes" id="UP000030645">
    <property type="component" value="Unassembled WGS sequence"/>
</dbReference>
<proteinExistence type="predicted"/>
<evidence type="ECO:0000313" key="1">
    <source>
        <dbReference type="EMBL" id="EXC35021.1"/>
    </source>
</evidence>
<gene>
    <name evidence="1" type="ORF">L484_017722</name>
</gene>
<sequence length="100" mass="11387">MKLRQHHSAKEMSDKSIMERVLGCEFLRFADSSSHLIRPTYDELLAELNAINSRLHDVEGGLDEFCQVLRANSLMPPPPKPKYVSDADLYLNSEQHDDSS</sequence>
<accession>W9SJW7</accession>
<evidence type="ECO:0000313" key="2">
    <source>
        <dbReference type="Proteomes" id="UP000030645"/>
    </source>
</evidence>
<dbReference type="AlphaFoldDB" id="W9SJW7"/>
<name>W9SJW7_9ROSA</name>
<reference evidence="2" key="1">
    <citation type="submission" date="2013-01" db="EMBL/GenBank/DDBJ databases">
        <title>Draft Genome Sequence of a Mulberry Tree, Morus notabilis C.K. Schneid.</title>
        <authorList>
            <person name="He N."/>
            <person name="Zhao S."/>
        </authorList>
    </citation>
    <scope>NUCLEOTIDE SEQUENCE</scope>
</reference>
<organism evidence="1 2">
    <name type="scientific">Morus notabilis</name>
    <dbReference type="NCBI Taxonomy" id="981085"/>
    <lineage>
        <taxon>Eukaryota</taxon>
        <taxon>Viridiplantae</taxon>
        <taxon>Streptophyta</taxon>
        <taxon>Embryophyta</taxon>
        <taxon>Tracheophyta</taxon>
        <taxon>Spermatophyta</taxon>
        <taxon>Magnoliopsida</taxon>
        <taxon>eudicotyledons</taxon>
        <taxon>Gunneridae</taxon>
        <taxon>Pentapetalae</taxon>
        <taxon>rosids</taxon>
        <taxon>fabids</taxon>
        <taxon>Rosales</taxon>
        <taxon>Moraceae</taxon>
        <taxon>Moreae</taxon>
        <taxon>Morus</taxon>
    </lineage>
</organism>
<dbReference type="EMBL" id="KE346354">
    <property type="protein sequence ID" value="EXC35021.1"/>
    <property type="molecule type" value="Genomic_DNA"/>
</dbReference>
<keyword evidence="2" id="KW-1185">Reference proteome</keyword>
<protein>
    <submittedName>
        <fullName evidence="1">Uncharacterized protein</fullName>
    </submittedName>
</protein>